<keyword evidence="1" id="KW-1133">Transmembrane helix</keyword>
<accession>A0AAE2SBT3</accession>
<dbReference type="RefSeq" id="WP_309487985.1">
    <property type="nucleotide sequence ID" value="NZ_JAENIG010000001.1"/>
</dbReference>
<evidence type="ECO:0000256" key="1">
    <source>
        <dbReference type="SAM" id="Phobius"/>
    </source>
</evidence>
<gene>
    <name evidence="2" type="ORF">JIN83_00290</name>
</gene>
<organism evidence="2 3">
    <name type="scientific">Oceaniferula flava</name>
    <dbReference type="NCBI Taxonomy" id="2800421"/>
    <lineage>
        <taxon>Bacteria</taxon>
        <taxon>Pseudomonadati</taxon>
        <taxon>Verrucomicrobiota</taxon>
        <taxon>Verrucomicrobiia</taxon>
        <taxon>Verrucomicrobiales</taxon>
        <taxon>Verrucomicrobiaceae</taxon>
        <taxon>Oceaniferula</taxon>
    </lineage>
</organism>
<comment type="caution">
    <text evidence="2">The sequence shown here is derived from an EMBL/GenBank/DDBJ whole genome shotgun (WGS) entry which is preliminary data.</text>
</comment>
<dbReference type="AlphaFoldDB" id="A0AAE2SBT3"/>
<keyword evidence="3" id="KW-1185">Reference proteome</keyword>
<dbReference type="EMBL" id="JAENIG010000001">
    <property type="protein sequence ID" value="MBK1853386.1"/>
    <property type="molecule type" value="Genomic_DNA"/>
</dbReference>
<evidence type="ECO:0000313" key="2">
    <source>
        <dbReference type="EMBL" id="MBK1853386.1"/>
    </source>
</evidence>
<evidence type="ECO:0000313" key="3">
    <source>
        <dbReference type="Proteomes" id="UP000634206"/>
    </source>
</evidence>
<dbReference type="Proteomes" id="UP000634206">
    <property type="component" value="Unassembled WGS sequence"/>
</dbReference>
<sequence length="152" mass="18192">MSKRKYTILFIFLAAILVFISLLRLCLEHYRPITKTDKWEATITVDENVKSIDVYKMAGFENRLLVRLPDELRQRYEWFGIYKYGVTEYKYYVSRLSGVRTFPYRHYNHDKAFGVALDDPKTEDSWVIEQTKDTVDFHNADFKISLRKRSSQ</sequence>
<reference evidence="2" key="1">
    <citation type="submission" date="2021-01" db="EMBL/GenBank/DDBJ databases">
        <title>Modified the classification status of verrucomicrobia.</title>
        <authorList>
            <person name="Feng X."/>
        </authorList>
    </citation>
    <scope>NUCLEOTIDE SEQUENCE</scope>
    <source>
        <strain evidence="2">5K15</strain>
    </source>
</reference>
<keyword evidence="1" id="KW-0472">Membrane</keyword>
<protein>
    <submittedName>
        <fullName evidence="2">Uncharacterized protein</fullName>
    </submittedName>
</protein>
<proteinExistence type="predicted"/>
<keyword evidence="1" id="KW-0812">Transmembrane</keyword>
<feature type="transmembrane region" description="Helical" evidence="1">
    <location>
        <begin position="6"/>
        <end position="27"/>
    </location>
</feature>
<name>A0AAE2SBT3_9BACT</name>